<dbReference type="InterPro" id="IPR001347">
    <property type="entry name" value="SIS_dom"/>
</dbReference>
<dbReference type="Gene3D" id="3.40.50.10490">
    <property type="entry name" value="Glucose-6-phosphate isomerase like protein, domain 1"/>
    <property type="match status" value="1"/>
</dbReference>
<proteinExistence type="inferred from homology"/>
<feature type="domain" description="SIS" evidence="5">
    <location>
        <begin position="57"/>
        <end position="220"/>
    </location>
</feature>
<dbReference type="AlphaFoldDB" id="A0A2T4U539"/>
<dbReference type="Pfam" id="PF22645">
    <property type="entry name" value="GKRP_SIS_N"/>
    <property type="match status" value="1"/>
</dbReference>
<dbReference type="NCBIfam" id="TIGR00274">
    <property type="entry name" value="N-acetylmuramic acid 6-phosphate etherase"/>
    <property type="match status" value="1"/>
</dbReference>
<feature type="region of interest" description="Disordered" evidence="4">
    <location>
        <begin position="1"/>
        <end position="20"/>
    </location>
</feature>
<dbReference type="PROSITE" id="PS51464">
    <property type="entry name" value="SIS"/>
    <property type="match status" value="1"/>
</dbReference>
<dbReference type="Pfam" id="PF20741">
    <property type="entry name" value="GKRP-like_C"/>
    <property type="match status" value="1"/>
</dbReference>
<comment type="miscellaneous">
    <text evidence="3">A lyase-type mechanism (elimination/hydration) is suggested for the cleavage of the lactyl ether bond of MurNAc 6-phosphate, with the formation of an alpha,beta-unsaturated aldehyde intermediate with (E)-stereochemistry, followed by the syn addition of water to give product.</text>
</comment>
<comment type="similarity">
    <text evidence="3">Belongs to the GCKR-like family. MurNAc-6-P etherase subfamily.</text>
</comment>
<evidence type="ECO:0000313" key="7">
    <source>
        <dbReference type="Proteomes" id="UP000240509"/>
    </source>
</evidence>
<dbReference type="GO" id="GO:0009254">
    <property type="term" value="P:peptidoglycan turnover"/>
    <property type="evidence" value="ECO:0007669"/>
    <property type="project" value="TreeGrafter"/>
</dbReference>
<comment type="pathway">
    <text evidence="3">Amino-sugar metabolism; N-acetylmuramate degradation.</text>
</comment>
<dbReference type="GO" id="GO:0097367">
    <property type="term" value="F:carbohydrate derivative binding"/>
    <property type="evidence" value="ECO:0007669"/>
    <property type="project" value="InterPro"/>
</dbReference>
<evidence type="ECO:0000256" key="3">
    <source>
        <dbReference type="HAMAP-Rule" id="MF_00068"/>
    </source>
</evidence>
<dbReference type="CDD" id="cd05007">
    <property type="entry name" value="SIS_Etherase"/>
    <property type="match status" value="1"/>
</dbReference>
<dbReference type="GO" id="GO:0016835">
    <property type="term" value="F:carbon-oxygen lyase activity"/>
    <property type="evidence" value="ECO:0007669"/>
    <property type="project" value="UniProtKB-UniRule"/>
</dbReference>
<reference evidence="6 7" key="1">
    <citation type="submission" date="2018-03" db="EMBL/GenBank/DDBJ databases">
        <title>Alkalicoccus saliphilus sp. nov., isolated from a mineral pool.</title>
        <authorList>
            <person name="Zhao B."/>
        </authorList>
    </citation>
    <scope>NUCLEOTIDE SEQUENCE [LARGE SCALE GENOMIC DNA]</scope>
    <source>
        <strain evidence="6 7">6AG</strain>
    </source>
</reference>
<evidence type="ECO:0000313" key="6">
    <source>
        <dbReference type="EMBL" id="PTL38520.1"/>
    </source>
</evidence>
<comment type="catalytic activity">
    <reaction evidence="3">
        <text>N-acetyl-D-muramate 6-phosphate + H2O = N-acetyl-D-glucosamine 6-phosphate + (R)-lactate</text>
        <dbReference type="Rhea" id="RHEA:26410"/>
        <dbReference type="ChEBI" id="CHEBI:15377"/>
        <dbReference type="ChEBI" id="CHEBI:16004"/>
        <dbReference type="ChEBI" id="CHEBI:57513"/>
        <dbReference type="ChEBI" id="CHEBI:58722"/>
        <dbReference type="EC" id="4.2.1.126"/>
    </reaction>
</comment>
<dbReference type="GO" id="GO:0097173">
    <property type="term" value="P:N-acetylmuramic acid catabolic process"/>
    <property type="evidence" value="ECO:0007669"/>
    <property type="project" value="UniProtKB-UniPathway"/>
</dbReference>
<dbReference type="FunFam" id="3.40.50.10490:FF:000014">
    <property type="entry name" value="N-acetylmuramic acid 6-phosphate etherase"/>
    <property type="match status" value="1"/>
</dbReference>
<comment type="function">
    <text evidence="3">Specifically catalyzes the cleavage of the D-lactyl ether substituent of MurNAc 6-phosphate, producing GlcNAc 6-phosphate and D-lactate.</text>
</comment>
<dbReference type="NCBIfam" id="NF003915">
    <property type="entry name" value="PRK05441.1"/>
    <property type="match status" value="1"/>
</dbReference>
<feature type="compositionally biased region" description="Polar residues" evidence="4">
    <location>
        <begin position="7"/>
        <end position="20"/>
    </location>
</feature>
<sequence length="304" mass="32376">MEKELSGLTTESRNPGSMNLSELPVPDILRLINNEDKKVASAVENVLPEVEQAVELIFDSLNQGGRLFYAGAGTSGRVGVIDASECPPTFLTPPEMVQTIMAGGTEAFTEAVEGSEDNEGQGIKDLQSKKLTNKDVVVGITASGRTPYPIGALKYAREVRASTISLSCNSGSVISPLADCAIEVIVGPEVLTGSTRMKAATAHKMILNMFSTTVMVKLGKVHENLMVDVHASNHKLKQRAIYIVSEITQASSAEAEEVLRRAEWQVKPAIVMYEAGVTFPAALQAIETGKGFVGEAVASAKKEV</sequence>
<evidence type="ECO:0000259" key="5">
    <source>
        <dbReference type="PROSITE" id="PS51464"/>
    </source>
</evidence>
<protein>
    <recommendedName>
        <fullName evidence="3">N-acetylmuramic acid 6-phosphate etherase</fullName>
        <shortName evidence="3">MurNAc-6-P etherase</shortName>
        <ecNumber evidence="3">4.2.1.126</ecNumber>
    </recommendedName>
    <alternativeName>
        <fullName evidence="3">N-acetylmuramic acid 6-phosphate hydrolase</fullName>
    </alternativeName>
    <alternativeName>
        <fullName evidence="3">N-acetylmuramic acid 6-phosphate lyase</fullName>
    </alternativeName>
</protein>
<keyword evidence="1 3" id="KW-0456">Lyase</keyword>
<keyword evidence="2 3" id="KW-0119">Carbohydrate metabolism</keyword>
<dbReference type="EC" id="4.2.1.126" evidence="3"/>
<dbReference type="HAMAP" id="MF_00068">
    <property type="entry name" value="MurQ"/>
    <property type="match status" value="1"/>
</dbReference>
<evidence type="ECO:0000256" key="2">
    <source>
        <dbReference type="ARBA" id="ARBA00023277"/>
    </source>
</evidence>
<keyword evidence="7" id="KW-1185">Reference proteome</keyword>
<evidence type="ECO:0000256" key="1">
    <source>
        <dbReference type="ARBA" id="ARBA00023239"/>
    </source>
</evidence>
<comment type="caution">
    <text evidence="6">The sequence shown here is derived from an EMBL/GenBank/DDBJ whole genome shotgun (WGS) entry which is preliminary data.</text>
</comment>
<dbReference type="Gene3D" id="1.10.8.1080">
    <property type="match status" value="1"/>
</dbReference>
<gene>
    <name evidence="3 6" type="primary">murQ</name>
    <name evidence="6" type="ORF">C6Y45_10770</name>
</gene>
<comment type="subunit">
    <text evidence="3">Homodimer.</text>
</comment>
<accession>A0A2T4U539</accession>
<dbReference type="InterPro" id="IPR005488">
    <property type="entry name" value="Etherase_MurQ"/>
</dbReference>
<dbReference type="PROSITE" id="PS01272">
    <property type="entry name" value="GCKR"/>
    <property type="match status" value="1"/>
</dbReference>
<dbReference type="SUPFAM" id="SSF53697">
    <property type="entry name" value="SIS domain"/>
    <property type="match status" value="1"/>
</dbReference>
<dbReference type="InterPro" id="IPR046348">
    <property type="entry name" value="SIS_dom_sf"/>
</dbReference>
<dbReference type="InterPro" id="IPR040190">
    <property type="entry name" value="MURQ/GCKR"/>
</dbReference>
<dbReference type="PANTHER" id="PTHR10088">
    <property type="entry name" value="GLUCOKINASE REGULATORY PROTEIN"/>
    <property type="match status" value="1"/>
</dbReference>
<dbReference type="NCBIfam" id="NF009222">
    <property type="entry name" value="PRK12570.1"/>
    <property type="match status" value="1"/>
</dbReference>
<dbReference type="UniPathway" id="UPA00342"/>
<dbReference type="InterPro" id="IPR005486">
    <property type="entry name" value="Glucokinase_regulatory_CS"/>
</dbReference>
<dbReference type="Proteomes" id="UP000240509">
    <property type="component" value="Unassembled WGS sequence"/>
</dbReference>
<evidence type="ECO:0000256" key="4">
    <source>
        <dbReference type="SAM" id="MobiDB-lite"/>
    </source>
</evidence>
<dbReference type="OrthoDB" id="9813395at2"/>
<dbReference type="RefSeq" id="WP_107585225.1">
    <property type="nucleotide sequence ID" value="NZ_PZJJ01000017.1"/>
</dbReference>
<name>A0A2T4U539_9BACI</name>
<feature type="active site" evidence="3">
    <location>
        <position position="116"/>
    </location>
</feature>
<dbReference type="EMBL" id="PZJJ01000017">
    <property type="protein sequence ID" value="PTL38520.1"/>
    <property type="molecule type" value="Genomic_DNA"/>
</dbReference>
<feature type="active site" description="Proton donor" evidence="3">
    <location>
        <position position="85"/>
    </location>
</feature>
<dbReference type="GO" id="GO:0016803">
    <property type="term" value="F:ether hydrolase activity"/>
    <property type="evidence" value="ECO:0007669"/>
    <property type="project" value="TreeGrafter"/>
</dbReference>
<dbReference type="GO" id="GO:0046348">
    <property type="term" value="P:amino sugar catabolic process"/>
    <property type="evidence" value="ECO:0007669"/>
    <property type="project" value="InterPro"/>
</dbReference>
<organism evidence="6 7">
    <name type="scientific">Alkalicoccus saliphilus</name>
    <dbReference type="NCBI Taxonomy" id="200989"/>
    <lineage>
        <taxon>Bacteria</taxon>
        <taxon>Bacillati</taxon>
        <taxon>Bacillota</taxon>
        <taxon>Bacilli</taxon>
        <taxon>Bacillales</taxon>
        <taxon>Bacillaceae</taxon>
        <taxon>Alkalicoccus</taxon>
    </lineage>
</organism>
<dbReference type="PANTHER" id="PTHR10088:SF4">
    <property type="entry name" value="GLUCOKINASE REGULATORY PROTEIN"/>
    <property type="match status" value="1"/>
</dbReference>